<comment type="caution">
    <text evidence="2">The sequence shown here is derived from an EMBL/GenBank/DDBJ whole genome shotgun (WGS) entry which is preliminary data.</text>
</comment>
<evidence type="ECO:0000313" key="2">
    <source>
        <dbReference type="EMBL" id="PCG10284.1"/>
    </source>
</evidence>
<gene>
    <name evidence="2" type="ORF">COA17_02225</name>
</gene>
<dbReference type="InterPro" id="IPR025303">
    <property type="entry name" value="PdaC"/>
</dbReference>
<reference evidence="2 3" key="1">
    <citation type="submission" date="2017-09" db="EMBL/GenBank/DDBJ databases">
        <title>Sphingomonas ginsenosidimutans KACC 14949, whole genome shotgun sequence.</title>
        <authorList>
            <person name="Feng G."/>
            <person name="Zhu H."/>
        </authorList>
    </citation>
    <scope>NUCLEOTIDE SEQUENCE [LARGE SCALE GENOMIC DNA]</scope>
    <source>
        <strain evidence="2 3">KACC 14949</strain>
    </source>
</reference>
<dbReference type="Pfam" id="PF13739">
    <property type="entry name" value="PdaC"/>
    <property type="match status" value="1"/>
</dbReference>
<feature type="domain" description="Deacetylase PdaC" evidence="1">
    <location>
        <begin position="46"/>
        <end position="136"/>
    </location>
</feature>
<organism evidence="2 3">
    <name type="scientific">Sphingomonas ginsenosidimutans</name>
    <dbReference type="NCBI Taxonomy" id="862134"/>
    <lineage>
        <taxon>Bacteria</taxon>
        <taxon>Pseudomonadati</taxon>
        <taxon>Pseudomonadota</taxon>
        <taxon>Alphaproteobacteria</taxon>
        <taxon>Sphingomonadales</taxon>
        <taxon>Sphingomonadaceae</taxon>
        <taxon>Sphingomonas</taxon>
    </lineage>
</organism>
<dbReference type="Gene3D" id="3.30.565.40">
    <property type="entry name" value="Fervidobacterium nodosum Rt17-B1 like"/>
    <property type="match status" value="1"/>
</dbReference>
<keyword evidence="3" id="KW-1185">Reference proteome</keyword>
<sequence length="264" mass="28817">MAAEGFWRGQVMRYARGWAGLGLALAMGAAIPIAAAPRAAGAMEVKRNDALVDFSYGYPAAAARIPPLRRWLDQDRARFEADARRTAQEDRREATKNDYPFHPHDAARHWAVVTETPQLLSLSGETYRFTGGAHGGTLLDTIVWDKARQRRVDPRAMFTSAAALQDLLGATWCAKLKAERTKRLGEDPGVDPVFPCPTIDKLTLLLGSTNRRAIDRIGLIAGQYVAGAYVEGMYEVTLPVTPALLRIVKPEWRGAFAVGGDGAT</sequence>
<name>A0A2A4I0Y2_9SPHN</name>
<dbReference type="Proteomes" id="UP000218784">
    <property type="component" value="Unassembled WGS sequence"/>
</dbReference>
<evidence type="ECO:0000313" key="3">
    <source>
        <dbReference type="Proteomes" id="UP000218784"/>
    </source>
</evidence>
<dbReference type="AlphaFoldDB" id="A0A2A4I0Y2"/>
<accession>A0A2A4I0Y2</accession>
<evidence type="ECO:0000259" key="1">
    <source>
        <dbReference type="Pfam" id="PF13739"/>
    </source>
</evidence>
<dbReference type="EMBL" id="NWVD01000001">
    <property type="protein sequence ID" value="PCG10284.1"/>
    <property type="molecule type" value="Genomic_DNA"/>
</dbReference>
<proteinExistence type="predicted"/>
<protein>
    <recommendedName>
        <fullName evidence="1">Deacetylase PdaC domain-containing protein</fullName>
    </recommendedName>
</protein>